<organism evidence="4 5">
    <name type="scientific">Funiculus sociatus GB2-A5</name>
    <dbReference type="NCBI Taxonomy" id="2933946"/>
    <lineage>
        <taxon>Bacteria</taxon>
        <taxon>Bacillati</taxon>
        <taxon>Cyanobacteriota</taxon>
        <taxon>Cyanophyceae</taxon>
        <taxon>Coleofasciculales</taxon>
        <taxon>Coleofasciculaceae</taxon>
        <taxon>Funiculus</taxon>
    </lineage>
</organism>
<dbReference type="RefSeq" id="WP_190421416.1">
    <property type="nucleotide sequence ID" value="NZ_JAMPKK010000026.1"/>
</dbReference>
<dbReference type="EMBL" id="JAMPKK010000026">
    <property type="protein sequence ID" value="MEP0865452.1"/>
    <property type="molecule type" value="Genomic_DNA"/>
</dbReference>
<dbReference type="InterPro" id="IPR011006">
    <property type="entry name" value="CheY-like_superfamily"/>
</dbReference>
<comment type="caution">
    <text evidence="4">The sequence shown here is derived from an EMBL/GenBank/DDBJ whole genome shotgun (WGS) entry which is preliminary data.</text>
</comment>
<keyword evidence="1 2" id="KW-0597">Phosphoprotein</keyword>
<protein>
    <submittedName>
        <fullName evidence="4">Response regulator</fullName>
    </submittedName>
</protein>
<proteinExistence type="predicted"/>
<gene>
    <name evidence="4" type="ORF">NDI37_13350</name>
</gene>
<dbReference type="Pfam" id="PF00072">
    <property type="entry name" value="Response_reg"/>
    <property type="match status" value="1"/>
</dbReference>
<dbReference type="InterPro" id="IPR001789">
    <property type="entry name" value="Sig_transdc_resp-reg_receiver"/>
</dbReference>
<evidence type="ECO:0000313" key="5">
    <source>
        <dbReference type="Proteomes" id="UP001442494"/>
    </source>
</evidence>
<dbReference type="PROSITE" id="PS50110">
    <property type="entry name" value="RESPONSE_REGULATORY"/>
    <property type="match status" value="1"/>
</dbReference>
<dbReference type="SUPFAM" id="SSF52172">
    <property type="entry name" value="CheY-like"/>
    <property type="match status" value="1"/>
</dbReference>
<evidence type="ECO:0000259" key="3">
    <source>
        <dbReference type="PROSITE" id="PS50110"/>
    </source>
</evidence>
<feature type="modified residue" description="4-aspartylphosphate" evidence="2">
    <location>
        <position position="52"/>
    </location>
</feature>
<name>A0ABV0JPU9_9CYAN</name>
<dbReference type="PANTHER" id="PTHR44591:SF3">
    <property type="entry name" value="RESPONSE REGULATORY DOMAIN-CONTAINING PROTEIN"/>
    <property type="match status" value="1"/>
</dbReference>
<accession>A0ABV0JPU9</accession>
<evidence type="ECO:0000256" key="2">
    <source>
        <dbReference type="PROSITE-ProRule" id="PRU00169"/>
    </source>
</evidence>
<dbReference type="PANTHER" id="PTHR44591">
    <property type="entry name" value="STRESS RESPONSE REGULATOR PROTEIN 1"/>
    <property type="match status" value="1"/>
</dbReference>
<evidence type="ECO:0000256" key="1">
    <source>
        <dbReference type="ARBA" id="ARBA00022553"/>
    </source>
</evidence>
<evidence type="ECO:0000313" key="4">
    <source>
        <dbReference type="EMBL" id="MEP0865452.1"/>
    </source>
</evidence>
<reference evidence="4 5" key="1">
    <citation type="submission" date="2022-04" db="EMBL/GenBank/DDBJ databases">
        <title>Positive selection, recombination, and allopatry shape intraspecific diversity of widespread and dominant cyanobacteria.</title>
        <authorList>
            <person name="Wei J."/>
            <person name="Shu W."/>
            <person name="Hu C."/>
        </authorList>
    </citation>
    <scope>NUCLEOTIDE SEQUENCE [LARGE SCALE GENOMIC DNA]</scope>
    <source>
        <strain evidence="4 5">GB2-A5</strain>
    </source>
</reference>
<dbReference type="Gene3D" id="3.40.50.2300">
    <property type="match status" value="1"/>
</dbReference>
<keyword evidence="5" id="KW-1185">Reference proteome</keyword>
<dbReference type="InterPro" id="IPR050595">
    <property type="entry name" value="Bact_response_regulator"/>
</dbReference>
<feature type="domain" description="Response regulatory" evidence="3">
    <location>
        <begin position="3"/>
        <end position="119"/>
    </location>
</feature>
<dbReference type="Proteomes" id="UP001442494">
    <property type="component" value="Unassembled WGS sequence"/>
</dbReference>
<dbReference type="SMART" id="SM00448">
    <property type="entry name" value="REC"/>
    <property type="match status" value="1"/>
</dbReference>
<sequence>MTKVLVIEDEELIRESILNLLDESGFTAIGAEDGEKGVQLAKEFVPNLILCDVRMPKLDGYEVLRVLRSDPITDTITFIFLTGDSNQNVRQQGEILGANGYLAKPFTSAELLEAIATYL</sequence>